<dbReference type="InterPro" id="IPR002934">
    <property type="entry name" value="Polymerase_NTP_transf_dom"/>
</dbReference>
<dbReference type="Proteomes" id="UP000720124">
    <property type="component" value="Unassembled WGS sequence"/>
</dbReference>
<dbReference type="RefSeq" id="WP_221094717.1">
    <property type="nucleotide sequence ID" value="NZ_JABDWX010000007.1"/>
</dbReference>
<sequence>MPSNLPQAHANFLERVRNAVASDNRLRALLIGGSYIHGGLDEHSDLDFVIVVNDESYADVMATRLAFANALPDLVNAFTGEHVGEPRLLICLYGPPLLHIDLKFVLVSDLDQQIERRAILFAREPAEIEARIQAGEVAWPNHPSEWFETRAWIWLHYAATKLARGELYEAIGMLAFFREQVLGPLFYRRAGKNQRGVRRLEALGLDEHGRLAATMAENNPSSVQGAIEASIDIYMDLRSDDPPPQPTKAMPELLRDFIQNVISRSRVEPR</sequence>
<evidence type="ECO:0000313" key="2">
    <source>
        <dbReference type="EMBL" id="MBY3592655.1"/>
    </source>
</evidence>
<feature type="domain" description="Polymerase nucleotidyl transferase" evidence="1">
    <location>
        <begin position="13"/>
        <end position="58"/>
    </location>
</feature>
<dbReference type="Gene3D" id="3.30.460.10">
    <property type="entry name" value="Beta Polymerase, domain 2"/>
    <property type="match status" value="1"/>
</dbReference>
<reference evidence="2 3" key="1">
    <citation type="submission" date="2020-06" db="EMBL/GenBank/DDBJ databases">
        <title>Global-level population genomics: horizontal gene transfer, symbiosis and evolution in Rhizobia.</title>
        <authorList>
            <person name="Gai Y."/>
        </authorList>
    </citation>
    <scope>NUCLEOTIDE SEQUENCE [LARGE SCALE GENOMIC DNA]</scope>
    <source>
        <strain evidence="2 3">PLR6_1b</strain>
    </source>
</reference>
<accession>A0ABS7LN03</accession>
<comment type="caution">
    <text evidence="2">The sequence shown here is derived from an EMBL/GenBank/DDBJ whole genome shotgun (WGS) entry which is preliminary data.</text>
</comment>
<gene>
    <name evidence="2" type="ORF">HJA87_22635</name>
</gene>
<proteinExistence type="predicted"/>
<keyword evidence="3" id="KW-1185">Reference proteome</keyword>
<dbReference type="InterPro" id="IPR043519">
    <property type="entry name" value="NT_sf"/>
</dbReference>
<evidence type="ECO:0000259" key="1">
    <source>
        <dbReference type="Pfam" id="PF01909"/>
    </source>
</evidence>
<evidence type="ECO:0000313" key="3">
    <source>
        <dbReference type="Proteomes" id="UP000720124"/>
    </source>
</evidence>
<dbReference type="SUPFAM" id="SSF81301">
    <property type="entry name" value="Nucleotidyltransferase"/>
    <property type="match status" value="1"/>
</dbReference>
<organism evidence="2 3">
    <name type="scientific">Rhizobium bangladeshense</name>
    <dbReference type="NCBI Taxonomy" id="1138189"/>
    <lineage>
        <taxon>Bacteria</taxon>
        <taxon>Pseudomonadati</taxon>
        <taxon>Pseudomonadota</taxon>
        <taxon>Alphaproteobacteria</taxon>
        <taxon>Hyphomicrobiales</taxon>
        <taxon>Rhizobiaceae</taxon>
        <taxon>Rhizobium/Agrobacterium group</taxon>
        <taxon>Rhizobium</taxon>
    </lineage>
</organism>
<protein>
    <submittedName>
        <fullName evidence="2">Nucleotidyltransferase domain-containing protein</fullName>
    </submittedName>
</protein>
<dbReference type="EMBL" id="JABTXI010000009">
    <property type="protein sequence ID" value="MBY3592655.1"/>
    <property type="molecule type" value="Genomic_DNA"/>
</dbReference>
<name>A0ABS7LN03_9HYPH</name>
<dbReference type="Pfam" id="PF01909">
    <property type="entry name" value="NTP_transf_2"/>
    <property type="match status" value="1"/>
</dbReference>